<protein>
    <submittedName>
        <fullName evidence="2">Uncharacterized protein</fullName>
    </submittedName>
</protein>
<comment type="caution">
    <text evidence="2">The sequence shown here is derived from an EMBL/GenBank/DDBJ whole genome shotgun (WGS) entry which is preliminary data.</text>
</comment>
<dbReference type="Proteomes" id="UP000236333">
    <property type="component" value="Unassembled WGS sequence"/>
</dbReference>
<feature type="compositionally biased region" description="Polar residues" evidence="1">
    <location>
        <begin position="9"/>
        <end position="22"/>
    </location>
</feature>
<proteinExistence type="predicted"/>
<organism evidence="2 3">
    <name type="scientific">Tetrabaena socialis</name>
    <dbReference type="NCBI Taxonomy" id="47790"/>
    <lineage>
        <taxon>Eukaryota</taxon>
        <taxon>Viridiplantae</taxon>
        <taxon>Chlorophyta</taxon>
        <taxon>core chlorophytes</taxon>
        <taxon>Chlorophyceae</taxon>
        <taxon>CS clade</taxon>
        <taxon>Chlamydomonadales</taxon>
        <taxon>Tetrabaenaceae</taxon>
        <taxon>Tetrabaena</taxon>
    </lineage>
</organism>
<name>A0A2J7ZXN4_9CHLO</name>
<keyword evidence="3" id="KW-1185">Reference proteome</keyword>
<reference evidence="2 3" key="1">
    <citation type="journal article" date="2017" name="Mol. Biol. Evol.">
        <title>The 4-celled Tetrabaena socialis nuclear genome reveals the essential components for genetic control of cell number at the origin of multicellularity in the volvocine lineage.</title>
        <authorList>
            <person name="Featherston J."/>
            <person name="Arakaki Y."/>
            <person name="Hanschen E.R."/>
            <person name="Ferris P.J."/>
            <person name="Michod R.E."/>
            <person name="Olson B.J.S.C."/>
            <person name="Nozaki H."/>
            <person name="Durand P.M."/>
        </authorList>
    </citation>
    <scope>NUCLEOTIDE SEQUENCE [LARGE SCALE GENOMIC DNA]</scope>
    <source>
        <strain evidence="2 3">NIES-571</strain>
    </source>
</reference>
<accession>A0A2J7ZXN4</accession>
<feature type="non-terminal residue" evidence="2">
    <location>
        <position position="1"/>
    </location>
</feature>
<dbReference type="OrthoDB" id="530736at2759"/>
<evidence type="ECO:0000313" key="2">
    <source>
        <dbReference type="EMBL" id="PNH05015.1"/>
    </source>
</evidence>
<dbReference type="EMBL" id="PGGS01000341">
    <property type="protein sequence ID" value="PNH05015.1"/>
    <property type="molecule type" value="Genomic_DNA"/>
</dbReference>
<evidence type="ECO:0000313" key="3">
    <source>
        <dbReference type="Proteomes" id="UP000236333"/>
    </source>
</evidence>
<evidence type="ECO:0000256" key="1">
    <source>
        <dbReference type="SAM" id="MobiDB-lite"/>
    </source>
</evidence>
<gene>
    <name evidence="2" type="ORF">TSOC_008744</name>
</gene>
<dbReference type="AlphaFoldDB" id="A0A2J7ZXN4"/>
<sequence>AFTLHSHRSSPTAPDSTHSHSAPQLPALRHQTSQGKTMDTAKETVAKAGHRVEEAATAASHTAQELGDKLVEAVTGGKHETESAAMKTSHAADEAALAARHLAEETAEKAQHAAAIHSKVK</sequence>
<feature type="region of interest" description="Disordered" evidence="1">
    <location>
        <begin position="1"/>
        <end position="46"/>
    </location>
</feature>